<gene>
    <name evidence="2" type="ORF">PXEA_LOCUS11376</name>
</gene>
<organism evidence="2 3">
    <name type="scientific">Protopolystoma xenopodis</name>
    <dbReference type="NCBI Taxonomy" id="117903"/>
    <lineage>
        <taxon>Eukaryota</taxon>
        <taxon>Metazoa</taxon>
        <taxon>Spiralia</taxon>
        <taxon>Lophotrochozoa</taxon>
        <taxon>Platyhelminthes</taxon>
        <taxon>Monogenea</taxon>
        <taxon>Polyopisthocotylea</taxon>
        <taxon>Polystomatidea</taxon>
        <taxon>Polystomatidae</taxon>
        <taxon>Protopolystoma</taxon>
    </lineage>
</organism>
<dbReference type="SUPFAM" id="SSF56235">
    <property type="entry name" value="N-terminal nucleophile aminohydrolases (Ntn hydrolases)"/>
    <property type="match status" value="1"/>
</dbReference>
<evidence type="ECO:0000313" key="2">
    <source>
        <dbReference type="EMBL" id="VEL17936.1"/>
    </source>
</evidence>
<dbReference type="EMBL" id="CAAALY010034909">
    <property type="protein sequence ID" value="VEL17936.1"/>
    <property type="molecule type" value="Genomic_DNA"/>
</dbReference>
<dbReference type="AlphaFoldDB" id="A0A448WQX9"/>
<accession>A0A448WQX9</accession>
<reference evidence="2" key="1">
    <citation type="submission" date="2018-11" db="EMBL/GenBank/DDBJ databases">
        <authorList>
            <consortium name="Pathogen Informatics"/>
        </authorList>
    </citation>
    <scope>NUCLEOTIDE SEQUENCE</scope>
</reference>
<dbReference type="Proteomes" id="UP000784294">
    <property type="component" value="Unassembled WGS sequence"/>
</dbReference>
<keyword evidence="3" id="KW-1185">Reference proteome</keyword>
<evidence type="ECO:0000313" key="3">
    <source>
        <dbReference type="Proteomes" id="UP000784294"/>
    </source>
</evidence>
<proteinExistence type="predicted"/>
<keyword evidence="1" id="KW-0647">Proteasome</keyword>
<name>A0A448WQX9_9PLAT</name>
<dbReference type="InterPro" id="IPR050115">
    <property type="entry name" value="Proteasome_alpha"/>
</dbReference>
<dbReference type="Gene3D" id="3.60.20.10">
    <property type="entry name" value="Glutamine Phosphoribosylpyrophosphate, subunit 1, domain 1"/>
    <property type="match status" value="1"/>
</dbReference>
<evidence type="ECO:0000256" key="1">
    <source>
        <dbReference type="ARBA" id="ARBA00022942"/>
    </source>
</evidence>
<comment type="caution">
    <text evidence="2">The sequence shown here is derived from an EMBL/GenBank/DDBJ whole genome shotgun (WGS) entry which is preliminary data.</text>
</comment>
<dbReference type="GO" id="GO:0051603">
    <property type="term" value="P:proteolysis involved in protein catabolic process"/>
    <property type="evidence" value="ECO:0007669"/>
    <property type="project" value="InterPro"/>
</dbReference>
<dbReference type="OrthoDB" id="431557at2759"/>
<protein>
    <recommendedName>
        <fullName evidence="4">Proteasome alpha-type subunits domain-containing protein</fullName>
    </recommendedName>
</protein>
<evidence type="ECO:0008006" key="4">
    <source>
        <dbReference type="Google" id="ProtNLM"/>
    </source>
</evidence>
<dbReference type="Pfam" id="PF00227">
    <property type="entry name" value="Proteasome"/>
    <property type="match status" value="1"/>
</dbReference>
<dbReference type="GO" id="GO:0005839">
    <property type="term" value="C:proteasome core complex"/>
    <property type="evidence" value="ECO:0007669"/>
    <property type="project" value="InterPro"/>
</dbReference>
<dbReference type="PANTHER" id="PTHR11599">
    <property type="entry name" value="PROTEASOME SUBUNIT ALPHA/BETA"/>
    <property type="match status" value="1"/>
</dbReference>
<dbReference type="InterPro" id="IPR029055">
    <property type="entry name" value="Ntn_hydrolases_N"/>
</dbReference>
<dbReference type="InterPro" id="IPR001353">
    <property type="entry name" value="Proteasome_sua/b"/>
</dbReference>
<sequence length="213" mass="24262">MRKECTENRWAYGKPLPISRLLSRMALKLQIPTQRYGRRPFGVGMLVAGYDEQGPHIYYLCPSANAYDCKCFAIGSRSQSARTYLERHVTELPITSLNELITHGLKALHSTLPNEIEITSKAYVTSTQVSSWLFTSEYLATRRQECNLEARKRLLLSAHDKKADQDEDVDTGDDPEVHEGLSPEDELMIVQRYVYLMKALFDKFTSPALPIDS</sequence>